<evidence type="ECO:0000313" key="2">
    <source>
        <dbReference type="Proteomes" id="UP000054995"/>
    </source>
</evidence>
<accession>A0A0V1F7P6</accession>
<comment type="caution">
    <text evidence="1">The sequence shown here is derived from an EMBL/GenBank/DDBJ whole genome shotgun (WGS) entry which is preliminary data.</text>
</comment>
<proteinExistence type="predicted"/>
<organism evidence="1 2">
    <name type="scientific">Trichinella pseudospiralis</name>
    <name type="common">Parasitic roundworm</name>
    <dbReference type="NCBI Taxonomy" id="6337"/>
    <lineage>
        <taxon>Eukaryota</taxon>
        <taxon>Metazoa</taxon>
        <taxon>Ecdysozoa</taxon>
        <taxon>Nematoda</taxon>
        <taxon>Enoplea</taxon>
        <taxon>Dorylaimia</taxon>
        <taxon>Trichinellida</taxon>
        <taxon>Trichinellidae</taxon>
        <taxon>Trichinella</taxon>
    </lineage>
</organism>
<protein>
    <submittedName>
        <fullName evidence="1">Uncharacterized protein</fullName>
    </submittedName>
</protein>
<keyword evidence="2" id="KW-1185">Reference proteome</keyword>
<dbReference type="EMBL" id="JYDT01000185">
    <property type="protein sequence ID" value="KRY82185.1"/>
    <property type="molecule type" value="Genomic_DNA"/>
</dbReference>
<dbReference type="Proteomes" id="UP000054995">
    <property type="component" value="Unassembled WGS sequence"/>
</dbReference>
<name>A0A0V1F7P6_TRIPS</name>
<dbReference type="AlphaFoldDB" id="A0A0V1F7P6"/>
<reference evidence="1 2" key="1">
    <citation type="submission" date="2015-01" db="EMBL/GenBank/DDBJ databases">
        <title>Evolution of Trichinella species and genotypes.</title>
        <authorList>
            <person name="Korhonen P.K."/>
            <person name="Edoardo P."/>
            <person name="Giuseppe L.R."/>
            <person name="Gasser R.B."/>
        </authorList>
    </citation>
    <scope>NUCLEOTIDE SEQUENCE [LARGE SCALE GENOMIC DNA]</scope>
    <source>
        <strain evidence="1">ISS470</strain>
    </source>
</reference>
<sequence length="65" mass="7221">MIQECEFIFTIPFKVLKKGPTCENKATHAAMSKKYTSILPTTRCSQPILVTQPTAAIHLVRNDAS</sequence>
<evidence type="ECO:0000313" key="1">
    <source>
        <dbReference type="EMBL" id="KRY82185.1"/>
    </source>
</evidence>
<gene>
    <name evidence="1" type="ORF">T4D_6078</name>
</gene>